<dbReference type="AlphaFoldDB" id="A0A645B7K6"/>
<dbReference type="GO" id="GO:0016887">
    <property type="term" value="F:ATP hydrolysis activity"/>
    <property type="evidence" value="ECO:0007669"/>
    <property type="project" value="InterPro"/>
</dbReference>
<evidence type="ECO:0000259" key="3">
    <source>
        <dbReference type="PROSITE" id="PS50893"/>
    </source>
</evidence>
<reference evidence="4" key="1">
    <citation type="submission" date="2019-08" db="EMBL/GenBank/DDBJ databases">
        <authorList>
            <person name="Kucharzyk K."/>
            <person name="Murdoch R.W."/>
            <person name="Higgins S."/>
            <person name="Loffler F."/>
        </authorList>
    </citation>
    <scope>NUCLEOTIDE SEQUENCE</scope>
</reference>
<dbReference type="InterPro" id="IPR027417">
    <property type="entry name" value="P-loop_NTPase"/>
</dbReference>
<proteinExistence type="predicted"/>
<name>A0A645B7K6_9ZZZZ</name>
<sequence length="427" mass="48548">MVTHDRYFLERVVNRIAELSHGNLYTYEANYSKYLERKAERADMAQASERKRQALLYKEYQWIMRGARARGTKSRERTERYEALKEQSAPAADVEVQMAAVSSRLGRKLIELKDISKSFGCNTVIKDFSYHIQRNDRIGIIGRNGAGKSTLLNIIAGQLAPDTGTVDVGSTIVIGYFSQEGREMDTGRRVYDFISETAGEVKTAEGTFSASQMLERFLFTSDMQYTVIGKLSGGERRRLYLLSILITAPNILLLDEPTNDLDIETLTILENYLESFPGAVIAVSHDRYFLDKAATSIFEVTGDGSVKCYTGNYTDYSKKRITAEYTQSKKEAPISNQKAPKNEAAQNHKKLRFSFKEQQEYQTIDEEITALEARILLCSEQIAAASSDYIRLQELTAQIDMLKSELETKTERWFYLNELAEKIEAQK</sequence>
<dbReference type="GO" id="GO:0003677">
    <property type="term" value="F:DNA binding"/>
    <property type="evidence" value="ECO:0007669"/>
    <property type="project" value="InterPro"/>
</dbReference>
<dbReference type="InterPro" id="IPR032781">
    <property type="entry name" value="ABC_tran_Xtn"/>
</dbReference>
<gene>
    <name evidence="4" type="primary">btuD_232</name>
    <name evidence="4" type="ORF">SDC9_107882</name>
</gene>
<dbReference type="SMART" id="SM00382">
    <property type="entry name" value="AAA"/>
    <property type="match status" value="1"/>
</dbReference>
<comment type="caution">
    <text evidence="4">The sequence shown here is derived from an EMBL/GenBank/DDBJ whole genome shotgun (WGS) entry which is preliminary data.</text>
</comment>
<dbReference type="EMBL" id="VSSQ01018112">
    <property type="protein sequence ID" value="MPM61028.1"/>
    <property type="molecule type" value="Genomic_DNA"/>
</dbReference>
<evidence type="ECO:0000313" key="4">
    <source>
        <dbReference type="EMBL" id="MPM61028.1"/>
    </source>
</evidence>
<keyword evidence="2 4" id="KW-0067">ATP-binding</keyword>
<dbReference type="GO" id="GO:0005524">
    <property type="term" value="F:ATP binding"/>
    <property type="evidence" value="ECO:0007669"/>
    <property type="project" value="UniProtKB-KW"/>
</dbReference>
<organism evidence="4">
    <name type="scientific">bioreactor metagenome</name>
    <dbReference type="NCBI Taxonomy" id="1076179"/>
    <lineage>
        <taxon>unclassified sequences</taxon>
        <taxon>metagenomes</taxon>
        <taxon>ecological metagenomes</taxon>
    </lineage>
</organism>
<dbReference type="Gene3D" id="1.10.287.380">
    <property type="entry name" value="Valyl-tRNA synthetase, C-terminal domain"/>
    <property type="match status" value="1"/>
</dbReference>
<dbReference type="InterPro" id="IPR032524">
    <property type="entry name" value="ABC_tran_C"/>
</dbReference>
<dbReference type="PANTHER" id="PTHR42855:SF1">
    <property type="entry name" value="ABC TRANSPORTER DOMAIN-CONTAINING PROTEIN"/>
    <property type="match status" value="1"/>
</dbReference>
<feature type="domain" description="ABC transporter" evidence="3">
    <location>
        <begin position="110"/>
        <end position="328"/>
    </location>
</feature>
<evidence type="ECO:0000256" key="2">
    <source>
        <dbReference type="ARBA" id="ARBA00022840"/>
    </source>
</evidence>
<dbReference type="InterPro" id="IPR037118">
    <property type="entry name" value="Val-tRNA_synth_C_sf"/>
</dbReference>
<dbReference type="Gene3D" id="3.40.50.300">
    <property type="entry name" value="P-loop containing nucleotide triphosphate hydrolases"/>
    <property type="match status" value="2"/>
</dbReference>
<dbReference type="SUPFAM" id="SSF52540">
    <property type="entry name" value="P-loop containing nucleoside triphosphate hydrolases"/>
    <property type="match status" value="1"/>
</dbReference>
<dbReference type="Pfam" id="PF00005">
    <property type="entry name" value="ABC_tran"/>
    <property type="match status" value="1"/>
</dbReference>
<dbReference type="Pfam" id="PF16326">
    <property type="entry name" value="ABC_tran_CTD"/>
    <property type="match status" value="1"/>
</dbReference>
<dbReference type="InterPro" id="IPR051309">
    <property type="entry name" value="ABCF_ATPase"/>
</dbReference>
<evidence type="ECO:0000256" key="1">
    <source>
        <dbReference type="ARBA" id="ARBA00022741"/>
    </source>
</evidence>
<dbReference type="PANTHER" id="PTHR42855">
    <property type="entry name" value="ABC TRANSPORTER ATP-BINDING SUBUNIT"/>
    <property type="match status" value="1"/>
</dbReference>
<dbReference type="CDD" id="cd03221">
    <property type="entry name" value="ABCF_EF-3"/>
    <property type="match status" value="1"/>
</dbReference>
<protein>
    <submittedName>
        <fullName evidence="4">Vitamin B12 import ATP-binding protein BtuD</fullName>
    </submittedName>
</protein>
<accession>A0A645B7K6</accession>
<dbReference type="PROSITE" id="PS50893">
    <property type="entry name" value="ABC_TRANSPORTER_2"/>
    <property type="match status" value="1"/>
</dbReference>
<dbReference type="InterPro" id="IPR003593">
    <property type="entry name" value="AAA+_ATPase"/>
</dbReference>
<dbReference type="FunFam" id="3.40.50.300:FF:000309">
    <property type="entry name" value="ABC transporter ATP-binding protein"/>
    <property type="match status" value="1"/>
</dbReference>
<dbReference type="Pfam" id="PF12848">
    <property type="entry name" value="ABC_tran_Xtn"/>
    <property type="match status" value="1"/>
</dbReference>
<dbReference type="InterPro" id="IPR003439">
    <property type="entry name" value="ABC_transporter-like_ATP-bd"/>
</dbReference>
<keyword evidence="1" id="KW-0547">Nucleotide-binding</keyword>